<dbReference type="Pfam" id="PF13180">
    <property type="entry name" value="PDZ_2"/>
    <property type="match status" value="1"/>
</dbReference>
<evidence type="ECO:0000256" key="4">
    <source>
        <dbReference type="ARBA" id="ARBA00022825"/>
    </source>
</evidence>
<dbReference type="PRINTS" id="PR00834">
    <property type="entry name" value="PROTEASES2C"/>
</dbReference>
<dbReference type="SUPFAM" id="SSF50494">
    <property type="entry name" value="Trypsin-like serine proteases"/>
    <property type="match status" value="1"/>
</dbReference>
<keyword evidence="3" id="KW-0378">Hydrolase</keyword>
<dbReference type="InterPro" id="IPR001478">
    <property type="entry name" value="PDZ"/>
</dbReference>
<dbReference type="EMBL" id="UOFF01000333">
    <property type="protein sequence ID" value="VAW57086.1"/>
    <property type="molecule type" value="Genomic_DNA"/>
</dbReference>
<comment type="similarity">
    <text evidence="1">Belongs to the peptidase S1C family.</text>
</comment>
<dbReference type="GO" id="GO:0004252">
    <property type="term" value="F:serine-type endopeptidase activity"/>
    <property type="evidence" value="ECO:0007669"/>
    <property type="project" value="InterPro"/>
</dbReference>
<dbReference type="PROSITE" id="PS50106">
    <property type="entry name" value="PDZ"/>
    <property type="match status" value="1"/>
</dbReference>
<evidence type="ECO:0000256" key="2">
    <source>
        <dbReference type="ARBA" id="ARBA00022670"/>
    </source>
</evidence>
<dbReference type="PANTHER" id="PTHR43343">
    <property type="entry name" value="PEPTIDASE S12"/>
    <property type="match status" value="1"/>
</dbReference>
<dbReference type="PANTHER" id="PTHR43343:SF3">
    <property type="entry name" value="PROTEASE DO-LIKE 8, CHLOROPLASTIC"/>
    <property type="match status" value="1"/>
</dbReference>
<dbReference type="AlphaFoldDB" id="A0A3B0XL72"/>
<dbReference type="Gene3D" id="2.40.10.120">
    <property type="match status" value="1"/>
</dbReference>
<accession>A0A3B0XL72</accession>
<reference evidence="6" key="1">
    <citation type="submission" date="2018-06" db="EMBL/GenBank/DDBJ databases">
        <authorList>
            <person name="Zhirakovskaya E."/>
        </authorList>
    </citation>
    <scope>NUCLEOTIDE SEQUENCE</scope>
</reference>
<sequence length="373" mass="40114">MKKTHSTRFIFNWALIGFLLSAAIIFFSASGTKTVLTLSQPVTTTDPNAPTPDSYADAVNKASVSVVSINAYHRIKETAKIIPQNNFFSQKEKPKYKIRPNKGSGVIINSNGYIVTNNHVIAGARQIEVILHDGQKFEAHVVGLDPDTDLAVIVIPLKQLPAIISADSKKTRVGDIVLAIGNPFGIGQTVTQGIISATGRNRLGLNTYENFIQTDAAINKGNSGGALVNTNGEVLGINSAIYSQSGNNIGISFAIPINLVNDVVNQIIENGEVIRGWLGVEGVDLTQQILERVALPHIQGVLITDVFDGGPAEIAGIRVGDILTHINKNIIRDTRDVLYAVAKGRPGDKIQISGIRGQQSFVTQTTLEKRPKQ</sequence>
<dbReference type="InterPro" id="IPR001940">
    <property type="entry name" value="Peptidase_S1C"/>
</dbReference>
<organism evidence="6">
    <name type="scientific">hydrothermal vent metagenome</name>
    <dbReference type="NCBI Taxonomy" id="652676"/>
    <lineage>
        <taxon>unclassified sequences</taxon>
        <taxon>metagenomes</taxon>
        <taxon>ecological metagenomes</taxon>
    </lineage>
</organism>
<dbReference type="InterPro" id="IPR009003">
    <property type="entry name" value="Peptidase_S1_PA"/>
</dbReference>
<evidence type="ECO:0000256" key="1">
    <source>
        <dbReference type="ARBA" id="ARBA00010541"/>
    </source>
</evidence>
<feature type="domain" description="PDZ" evidence="5">
    <location>
        <begin position="262"/>
        <end position="327"/>
    </location>
</feature>
<dbReference type="SUPFAM" id="SSF50156">
    <property type="entry name" value="PDZ domain-like"/>
    <property type="match status" value="1"/>
</dbReference>
<name>A0A3B0XL72_9ZZZZ</name>
<proteinExistence type="inferred from homology"/>
<dbReference type="Gene3D" id="2.30.42.10">
    <property type="match status" value="1"/>
</dbReference>
<evidence type="ECO:0000313" key="6">
    <source>
        <dbReference type="EMBL" id="VAW57086.1"/>
    </source>
</evidence>
<dbReference type="Pfam" id="PF13365">
    <property type="entry name" value="Trypsin_2"/>
    <property type="match status" value="1"/>
</dbReference>
<keyword evidence="4" id="KW-0720">Serine protease</keyword>
<gene>
    <name evidence="6" type="ORF">MNBD_GAMMA07-30</name>
</gene>
<dbReference type="InterPro" id="IPR051201">
    <property type="entry name" value="Chloro_Bact_Ser_Proteases"/>
</dbReference>
<dbReference type="SMART" id="SM00228">
    <property type="entry name" value="PDZ"/>
    <property type="match status" value="1"/>
</dbReference>
<dbReference type="FunFam" id="2.40.10.10:FF:000001">
    <property type="entry name" value="Periplasmic serine protease DegS"/>
    <property type="match status" value="1"/>
</dbReference>
<keyword evidence="2 6" id="KW-0645">Protease</keyword>
<evidence type="ECO:0000256" key="3">
    <source>
        <dbReference type="ARBA" id="ARBA00022801"/>
    </source>
</evidence>
<protein>
    <submittedName>
        <fullName evidence="6">Outer membrane stress sensor protease DegS</fullName>
    </submittedName>
</protein>
<dbReference type="InterPro" id="IPR036034">
    <property type="entry name" value="PDZ_sf"/>
</dbReference>
<dbReference type="GO" id="GO:0006508">
    <property type="term" value="P:proteolysis"/>
    <property type="evidence" value="ECO:0007669"/>
    <property type="project" value="UniProtKB-KW"/>
</dbReference>
<evidence type="ECO:0000259" key="5">
    <source>
        <dbReference type="PROSITE" id="PS50106"/>
    </source>
</evidence>